<dbReference type="GO" id="GO:0012505">
    <property type="term" value="C:endomembrane system"/>
    <property type="evidence" value="ECO:0007669"/>
    <property type="project" value="UniProtKB-SubCell"/>
</dbReference>
<evidence type="ECO:0000256" key="4">
    <source>
        <dbReference type="ARBA" id="ARBA00023136"/>
    </source>
</evidence>
<feature type="transmembrane region" description="Helical" evidence="5">
    <location>
        <begin position="47"/>
        <end position="69"/>
    </location>
</feature>
<dbReference type="STRING" id="1576480.XU08_C0001G0121"/>
<comment type="subcellular location">
    <subcellularLocation>
        <location evidence="1">Endomembrane system</location>
        <topology evidence="1">Multi-pass membrane protein</topology>
    </subcellularLocation>
</comment>
<evidence type="ECO:0000256" key="5">
    <source>
        <dbReference type="SAM" id="Phobius"/>
    </source>
</evidence>
<gene>
    <name evidence="6" type="ORF">XU08_C0001G0121</name>
</gene>
<dbReference type="Pfam" id="PF01988">
    <property type="entry name" value="VIT1"/>
    <property type="match status" value="2"/>
</dbReference>
<dbReference type="GO" id="GO:0030026">
    <property type="term" value="P:intracellular manganese ion homeostasis"/>
    <property type="evidence" value="ECO:0007669"/>
    <property type="project" value="InterPro"/>
</dbReference>
<dbReference type="PANTHER" id="PTHR31851">
    <property type="entry name" value="FE(2+)/MN(2+) TRANSPORTER PCL1"/>
    <property type="match status" value="1"/>
</dbReference>
<feature type="transmembrane region" description="Helical" evidence="5">
    <location>
        <begin position="108"/>
        <end position="127"/>
    </location>
</feature>
<sequence length="164" mass="16851">MTKISRLGELKHRQLDLRDIILGGQDGLVNVLGVTLGVAAASGDTRIVLAAGLAATFAESFSMAAVAYTSSMTGSHALTDALIVGVSAIFGSIIPILPFAFFPISLGIKVAVLISAIFLFLLGIYKARVIGLNLGLEGLKITLIGIAAALIGYVVGLIFKVPAA</sequence>
<accession>A0A0T5ZY47</accession>
<evidence type="ECO:0008006" key="8">
    <source>
        <dbReference type="Google" id="ProtNLM"/>
    </source>
</evidence>
<feature type="transmembrane region" description="Helical" evidence="5">
    <location>
        <begin position="81"/>
        <end position="102"/>
    </location>
</feature>
<evidence type="ECO:0000313" key="7">
    <source>
        <dbReference type="Proteomes" id="UP000051297"/>
    </source>
</evidence>
<evidence type="ECO:0000256" key="3">
    <source>
        <dbReference type="ARBA" id="ARBA00022989"/>
    </source>
</evidence>
<dbReference type="EMBL" id="LDXK01000001">
    <property type="protein sequence ID" value="KRT67712.1"/>
    <property type="molecule type" value="Genomic_DNA"/>
</dbReference>
<evidence type="ECO:0000256" key="1">
    <source>
        <dbReference type="ARBA" id="ARBA00004127"/>
    </source>
</evidence>
<proteinExistence type="predicted"/>
<reference evidence="6 7" key="1">
    <citation type="submission" date="2015-05" db="EMBL/GenBank/DDBJ databases">
        <title>Critical biogeochemical functions in the subsurface are associated with bacteria from new phyla and little studied lineages.</title>
        <authorList>
            <person name="Hug L.A."/>
            <person name="Thomas B.C."/>
            <person name="Sharon I."/>
            <person name="Brown C.T."/>
            <person name="Sharma R."/>
            <person name="Hettich R.L."/>
            <person name="Wilkins M.J."/>
            <person name="Williams K.H."/>
            <person name="Singh A."/>
            <person name="Banfield J.F."/>
        </authorList>
    </citation>
    <scope>NUCLEOTIDE SEQUENCE [LARGE SCALE GENOMIC DNA]</scope>
    <source>
        <strain evidence="6">CSP1-7</strain>
    </source>
</reference>
<keyword evidence="2 5" id="KW-0812">Transmembrane</keyword>
<evidence type="ECO:0000256" key="2">
    <source>
        <dbReference type="ARBA" id="ARBA00022692"/>
    </source>
</evidence>
<protein>
    <recommendedName>
        <fullName evidence="8">VIT family protein</fullName>
    </recommendedName>
</protein>
<dbReference type="GO" id="GO:0005384">
    <property type="term" value="F:manganese ion transmembrane transporter activity"/>
    <property type="evidence" value="ECO:0007669"/>
    <property type="project" value="InterPro"/>
</dbReference>
<dbReference type="AlphaFoldDB" id="A0A0T5ZY47"/>
<keyword evidence="3 5" id="KW-1133">Transmembrane helix</keyword>
<dbReference type="InterPro" id="IPR008217">
    <property type="entry name" value="Ccc1_fam"/>
</dbReference>
<evidence type="ECO:0000313" key="6">
    <source>
        <dbReference type="EMBL" id="KRT67712.1"/>
    </source>
</evidence>
<name>A0A0T5ZY47_UNCKA</name>
<dbReference type="CDD" id="cd01059">
    <property type="entry name" value="CCC1_like"/>
    <property type="match status" value="1"/>
</dbReference>
<keyword evidence="4 5" id="KW-0472">Membrane</keyword>
<feature type="transmembrane region" description="Helical" evidence="5">
    <location>
        <begin position="139"/>
        <end position="159"/>
    </location>
</feature>
<comment type="caution">
    <text evidence="6">The sequence shown here is derived from an EMBL/GenBank/DDBJ whole genome shotgun (WGS) entry which is preliminary data.</text>
</comment>
<feature type="transmembrane region" description="Helical" evidence="5">
    <location>
        <begin position="20"/>
        <end position="41"/>
    </location>
</feature>
<dbReference type="Proteomes" id="UP000051297">
    <property type="component" value="Unassembled WGS sequence"/>
</dbReference>
<organism evidence="6 7">
    <name type="scientific">candidate division WWE3 bacterium CSP1-7</name>
    <dbReference type="NCBI Taxonomy" id="1576480"/>
    <lineage>
        <taxon>Bacteria</taxon>
        <taxon>Katanobacteria</taxon>
    </lineage>
</organism>